<proteinExistence type="predicted"/>
<comment type="caution">
    <text evidence="3">The sequence shown here is derived from an EMBL/GenBank/DDBJ whole genome shotgun (WGS) entry which is preliminary data.</text>
</comment>
<evidence type="ECO:0000256" key="2">
    <source>
        <dbReference type="SAM" id="MobiDB-lite"/>
    </source>
</evidence>
<keyword evidence="1" id="KW-0175">Coiled coil</keyword>
<gene>
    <name evidence="3" type="ORF">P5673_029400</name>
</gene>
<feature type="compositionally biased region" description="Low complexity" evidence="2">
    <location>
        <begin position="417"/>
        <end position="435"/>
    </location>
</feature>
<dbReference type="Pfam" id="PF03564">
    <property type="entry name" value="DUF1759"/>
    <property type="match status" value="1"/>
</dbReference>
<dbReference type="Proteomes" id="UP001249851">
    <property type="component" value="Unassembled WGS sequence"/>
</dbReference>
<evidence type="ECO:0000256" key="1">
    <source>
        <dbReference type="SAM" id="Coils"/>
    </source>
</evidence>
<evidence type="ECO:0000313" key="3">
    <source>
        <dbReference type="EMBL" id="KAK2550067.1"/>
    </source>
</evidence>
<feature type="coiled-coil region" evidence="1">
    <location>
        <begin position="37"/>
        <end position="74"/>
    </location>
</feature>
<dbReference type="PANTHER" id="PTHR22954">
    <property type="entry name" value="RETROVIRAL PROTEASE-RELATED"/>
    <property type="match status" value="1"/>
</dbReference>
<dbReference type="PANTHER" id="PTHR22954:SF3">
    <property type="entry name" value="PROTEIN CBG08539"/>
    <property type="match status" value="1"/>
</dbReference>
<feature type="region of interest" description="Disordered" evidence="2">
    <location>
        <begin position="392"/>
        <end position="438"/>
    </location>
</feature>
<feature type="compositionally biased region" description="Polar residues" evidence="2">
    <location>
        <begin position="396"/>
        <end position="405"/>
    </location>
</feature>
<dbReference type="AlphaFoldDB" id="A0AAD9UUE9"/>
<reference evidence="3" key="2">
    <citation type="journal article" date="2023" name="Science">
        <title>Genomic signatures of disease resistance in endangered staghorn corals.</title>
        <authorList>
            <person name="Vollmer S.V."/>
            <person name="Selwyn J.D."/>
            <person name="Despard B.A."/>
            <person name="Roesel C.L."/>
        </authorList>
    </citation>
    <scope>NUCLEOTIDE SEQUENCE</scope>
    <source>
        <strain evidence="3">K2</strain>
    </source>
</reference>
<feature type="compositionally biased region" description="Basic and acidic residues" evidence="2">
    <location>
        <begin position="283"/>
        <end position="304"/>
    </location>
</feature>
<dbReference type="InterPro" id="IPR005312">
    <property type="entry name" value="DUF1759"/>
</dbReference>
<reference evidence="3" key="1">
    <citation type="journal article" date="2023" name="G3 (Bethesda)">
        <title>Whole genome assembly and annotation of the endangered Caribbean coral Acropora cervicornis.</title>
        <authorList>
            <person name="Selwyn J.D."/>
            <person name="Vollmer S.V."/>
        </authorList>
    </citation>
    <scope>NUCLEOTIDE SEQUENCE</scope>
    <source>
        <strain evidence="3">K2</strain>
    </source>
</reference>
<protein>
    <submittedName>
        <fullName evidence="3">Uncharacterized protein</fullName>
    </submittedName>
</protein>
<keyword evidence="4" id="KW-1185">Reference proteome</keyword>
<feature type="region of interest" description="Disordered" evidence="2">
    <location>
        <begin position="283"/>
        <end position="305"/>
    </location>
</feature>
<name>A0AAD9UUE9_ACRCE</name>
<evidence type="ECO:0000313" key="4">
    <source>
        <dbReference type="Proteomes" id="UP001249851"/>
    </source>
</evidence>
<accession>A0AAD9UUE9</accession>
<organism evidence="3 4">
    <name type="scientific">Acropora cervicornis</name>
    <name type="common">Staghorn coral</name>
    <dbReference type="NCBI Taxonomy" id="6130"/>
    <lineage>
        <taxon>Eukaryota</taxon>
        <taxon>Metazoa</taxon>
        <taxon>Cnidaria</taxon>
        <taxon>Anthozoa</taxon>
        <taxon>Hexacorallia</taxon>
        <taxon>Scleractinia</taxon>
        <taxon>Astrocoeniina</taxon>
        <taxon>Acroporidae</taxon>
        <taxon>Acropora</taxon>
    </lineage>
</organism>
<sequence>MTKQIDQLRRARAELRGWMTRYFDAVTNIIKSHSPEVERVEEKLGSIVTRLQKAEDLQMEIEKLLNNDNEVQAEVDAQGYRFDMVRERIHRVKSWLKDRQKQDSSEKAEKVELTAPIAKNTSCTPKMKLPKTDLKKFSGDVLDWPEFWDIFRVAVHDNIDIPPVQKFLYLKSLLTGEAAGYVANFKTEEANYELAVEHLQSRYGKDDVQRNRLTTKLADMKPIDQSNKAMRDTVDELCATVRALQLPKDWRLEWARQKTTLGKDTVNFSKLLEFLEQELEIRESADQSDEKSQTSKNKSMERGKSPLMTAAGLMAKSVTCTFCKGAHSPKECSVPMSVEDRFNKVREAKACFRCAGTGHRMVACKHRKPCQCGRGPHILQLCKTGGVKNPDAGNPLSGNTPNHPSWNPAAHPFLPCQSQTPSTSQSQQTAATSSAKNADIKSAGVMMRTRTSKYLCTLRSVGWILRWRKSTENTQTLLTLEELRDAKSVILKQVQKKFFWEE</sequence>
<dbReference type="EMBL" id="JARQWQ010000116">
    <property type="protein sequence ID" value="KAK2550067.1"/>
    <property type="molecule type" value="Genomic_DNA"/>
</dbReference>